<dbReference type="EMBL" id="JACICB010000023">
    <property type="protein sequence ID" value="MBB3708869.1"/>
    <property type="molecule type" value="Genomic_DNA"/>
</dbReference>
<reference evidence="2 4" key="1">
    <citation type="submission" date="2016-03" db="EMBL/GenBank/DDBJ databases">
        <title>Complete genome of Aminobacter aminovorans KCTC 2477.</title>
        <authorList>
            <person name="Kim K.M."/>
        </authorList>
    </citation>
    <scope>NUCLEOTIDE SEQUENCE [LARGE SCALE GENOMIC DNA]</scope>
    <source>
        <strain evidence="2 4">KCTC 2477</strain>
        <plasmid evidence="2 4">pAA03</plasmid>
    </source>
</reference>
<dbReference type="AlphaFoldDB" id="A0AAC9ATJ7"/>
<dbReference type="EMBL" id="CP015008">
    <property type="protein sequence ID" value="AMS45391.1"/>
    <property type="molecule type" value="Genomic_DNA"/>
</dbReference>
<gene>
    <name evidence="2" type="ORF">AA2016_6497</name>
    <name evidence="3" type="ORF">FHS67_005211</name>
</gene>
<evidence type="ECO:0000313" key="2">
    <source>
        <dbReference type="EMBL" id="AMS45391.1"/>
    </source>
</evidence>
<evidence type="ECO:0000313" key="4">
    <source>
        <dbReference type="Proteomes" id="UP000075755"/>
    </source>
</evidence>
<dbReference type="Proteomes" id="UP000075755">
    <property type="component" value="Plasmid pAA03"/>
</dbReference>
<dbReference type="Pfam" id="PF24720">
    <property type="entry name" value="DUF7673"/>
    <property type="match status" value="1"/>
</dbReference>
<keyword evidence="2" id="KW-0614">Plasmid</keyword>
<accession>A0AAC9ATJ7</accession>
<organism evidence="2 4">
    <name type="scientific">Aminobacter aminovorans</name>
    <name type="common">Chelatobacter heintzii</name>
    <dbReference type="NCBI Taxonomy" id="83263"/>
    <lineage>
        <taxon>Bacteria</taxon>
        <taxon>Pseudomonadati</taxon>
        <taxon>Pseudomonadota</taxon>
        <taxon>Alphaproteobacteria</taxon>
        <taxon>Hyphomicrobiales</taxon>
        <taxon>Phyllobacteriaceae</taxon>
        <taxon>Aminobacter</taxon>
    </lineage>
</organism>
<dbReference type="InterPro" id="IPR056090">
    <property type="entry name" value="DUF7673"/>
</dbReference>
<evidence type="ECO:0000313" key="5">
    <source>
        <dbReference type="Proteomes" id="UP000577697"/>
    </source>
</evidence>
<dbReference type="KEGG" id="aak:AA2016_6497"/>
<keyword evidence="5" id="KW-1185">Reference proteome</keyword>
<dbReference type="RefSeq" id="WP_347400141.1">
    <property type="nucleotide sequence ID" value="NZ_CP015008.1"/>
</dbReference>
<geneLocation type="plasmid" evidence="2 4">
    <name>pAA03</name>
</geneLocation>
<reference evidence="3 5" key="2">
    <citation type="submission" date="2020-08" db="EMBL/GenBank/DDBJ databases">
        <title>Genomic Encyclopedia of Type Strains, Phase IV (KMG-IV): sequencing the most valuable type-strain genomes for metagenomic binning, comparative biology and taxonomic classification.</title>
        <authorList>
            <person name="Goeker M."/>
        </authorList>
    </citation>
    <scope>NUCLEOTIDE SEQUENCE [LARGE SCALE GENOMIC DNA]</scope>
    <source>
        <strain evidence="3 5">DSM 10368</strain>
    </source>
</reference>
<dbReference type="Proteomes" id="UP000577697">
    <property type="component" value="Unassembled WGS sequence"/>
</dbReference>
<proteinExistence type="predicted"/>
<evidence type="ECO:0000259" key="1">
    <source>
        <dbReference type="Pfam" id="PF24720"/>
    </source>
</evidence>
<protein>
    <recommendedName>
        <fullName evidence="1">DUF7673 domain-containing protein</fullName>
    </recommendedName>
</protein>
<feature type="domain" description="DUF7673" evidence="1">
    <location>
        <begin position="8"/>
        <end position="90"/>
    </location>
</feature>
<name>A0AAC9ATJ7_AMIAI</name>
<sequence length="101" mass="11583">MMDNTTRTAFERLLKIAQSDTGQSGRVASFVLAWWNAADHGGFDIADLFAVDAEIGRDMATVFFHLVDRPTAEYPEAYRVDIEAIIRRWRPEVWERYAESA</sequence>
<evidence type="ECO:0000313" key="3">
    <source>
        <dbReference type="EMBL" id="MBB3708869.1"/>
    </source>
</evidence>